<keyword evidence="1" id="KW-0472">Membrane</keyword>
<dbReference type="PANTHER" id="PTHR28019">
    <property type="entry name" value="CELL MEMBRANE PROTEIN YLR413W-RELATED"/>
    <property type="match status" value="1"/>
</dbReference>
<dbReference type="PANTHER" id="PTHR28019:SF2">
    <property type="entry name" value="CELL MEMBRANE PROTEIN YLR413W-RELATED"/>
    <property type="match status" value="1"/>
</dbReference>
<dbReference type="AlphaFoldDB" id="A0A0C2XQB2"/>
<feature type="transmembrane region" description="Helical" evidence="1">
    <location>
        <begin position="180"/>
        <end position="203"/>
    </location>
</feature>
<dbReference type="InParanoid" id="A0A0C2XQB2"/>
<dbReference type="InterPro" id="IPR009571">
    <property type="entry name" value="SUR7/Rim9-like_fungi"/>
</dbReference>
<evidence type="ECO:0000313" key="3">
    <source>
        <dbReference type="Proteomes" id="UP000054549"/>
    </source>
</evidence>
<sequence length="259" mass="27893">MGTMRLRGEICVGLGALLSFTTMMLMIFVHVGQINTTHVPQTIAMVNINVAGYGDALQSALFDPILGLYTNDTSAPLQQGLGLRQYYEFGLYSYCGYINSTAGSCSNHTAGNEFRPYDALTSDMIANFSSITSVVLTNTTLIDSKYLGQSSYAAYWMLLLGTILTAVTFFTGIMKHNVTFLVSGISSIASTLLLLIGVSIWTVMINKCETINSMTVGSQNVPLGIVVSSGTGLALAWAAFICSFISLLPYMISCFTYRG</sequence>
<dbReference type="HOGENOM" id="CLU_094315_0_0_1"/>
<dbReference type="GO" id="GO:0051285">
    <property type="term" value="C:cell cortex of cell tip"/>
    <property type="evidence" value="ECO:0007669"/>
    <property type="project" value="TreeGrafter"/>
</dbReference>
<dbReference type="Gene3D" id="1.20.140.150">
    <property type="match status" value="1"/>
</dbReference>
<feature type="transmembrane region" description="Helical" evidence="1">
    <location>
        <begin position="12"/>
        <end position="31"/>
    </location>
</feature>
<dbReference type="OrthoDB" id="3349852at2759"/>
<dbReference type="GO" id="GO:0031505">
    <property type="term" value="P:fungal-type cell wall organization"/>
    <property type="evidence" value="ECO:0007669"/>
    <property type="project" value="TreeGrafter"/>
</dbReference>
<dbReference type="Pfam" id="PF06687">
    <property type="entry name" value="SUR7"/>
    <property type="match status" value="1"/>
</dbReference>
<dbReference type="STRING" id="946122.A0A0C2XQB2"/>
<dbReference type="GO" id="GO:0005886">
    <property type="term" value="C:plasma membrane"/>
    <property type="evidence" value="ECO:0007669"/>
    <property type="project" value="InterPro"/>
</dbReference>
<feature type="transmembrane region" description="Helical" evidence="1">
    <location>
        <begin position="153"/>
        <end position="173"/>
    </location>
</feature>
<keyword evidence="1" id="KW-1133">Transmembrane helix</keyword>
<organism evidence="2 3">
    <name type="scientific">Amanita muscaria (strain Koide BX008)</name>
    <dbReference type="NCBI Taxonomy" id="946122"/>
    <lineage>
        <taxon>Eukaryota</taxon>
        <taxon>Fungi</taxon>
        <taxon>Dikarya</taxon>
        <taxon>Basidiomycota</taxon>
        <taxon>Agaricomycotina</taxon>
        <taxon>Agaricomycetes</taxon>
        <taxon>Agaricomycetidae</taxon>
        <taxon>Agaricales</taxon>
        <taxon>Pluteineae</taxon>
        <taxon>Amanitaceae</taxon>
        <taxon>Amanita</taxon>
    </lineage>
</organism>
<dbReference type="Proteomes" id="UP000054549">
    <property type="component" value="Unassembled WGS sequence"/>
</dbReference>
<name>A0A0C2XQB2_AMAMK</name>
<dbReference type="EMBL" id="KN818222">
    <property type="protein sequence ID" value="KIL71836.1"/>
    <property type="molecule type" value="Genomic_DNA"/>
</dbReference>
<proteinExistence type="predicted"/>
<dbReference type="InterPro" id="IPR052413">
    <property type="entry name" value="SUR7_domain"/>
</dbReference>
<protein>
    <submittedName>
        <fullName evidence="2">Uncharacterized protein</fullName>
    </submittedName>
</protein>
<keyword evidence="3" id="KW-1185">Reference proteome</keyword>
<feature type="transmembrane region" description="Helical" evidence="1">
    <location>
        <begin position="223"/>
        <end position="248"/>
    </location>
</feature>
<accession>A0A0C2XQB2</accession>
<gene>
    <name evidence="2" type="ORF">M378DRAFT_155458</name>
</gene>
<reference evidence="2 3" key="1">
    <citation type="submission" date="2014-04" db="EMBL/GenBank/DDBJ databases">
        <title>Evolutionary Origins and Diversification of the Mycorrhizal Mutualists.</title>
        <authorList>
            <consortium name="DOE Joint Genome Institute"/>
            <consortium name="Mycorrhizal Genomics Consortium"/>
            <person name="Kohler A."/>
            <person name="Kuo A."/>
            <person name="Nagy L.G."/>
            <person name="Floudas D."/>
            <person name="Copeland A."/>
            <person name="Barry K.W."/>
            <person name="Cichocki N."/>
            <person name="Veneault-Fourrey C."/>
            <person name="LaButti K."/>
            <person name="Lindquist E.A."/>
            <person name="Lipzen A."/>
            <person name="Lundell T."/>
            <person name="Morin E."/>
            <person name="Murat C."/>
            <person name="Riley R."/>
            <person name="Ohm R."/>
            <person name="Sun H."/>
            <person name="Tunlid A."/>
            <person name="Henrissat B."/>
            <person name="Grigoriev I.V."/>
            <person name="Hibbett D.S."/>
            <person name="Martin F."/>
        </authorList>
    </citation>
    <scope>NUCLEOTIDE SEQUENCE [LARGE SCALE GENOMIC DNA]</scope>
    <source>
        <strain evidence="2 3">Koide BX008</strain>
    </source>
</reference>
<evidence type="ECO:0000256" key="1">
    <source>
        <dbReference type="SAM" id="Phobius"/>
    </source>
</evidence>
<keyword evidence="1" id="KW-0812">Transmembrane</keyword>
<evidence type="ECO:0000313" key="2">
    <source>
        <dbReference type="EMBL" id="KIL71836.1"/>
    </source>
</evidence>